<dbReference type="EMBL" id="QKNV01000529">
    <property type="protein sequence ID" value="PZA18913.1"/>
    <property type="molecule type" value="Genomic_DNA"/>
</dbReference>
<gene>
    <name evidence="2" type="ORF">DMO24_23555</name>
</gene>
<keyword evidence="3" id="KW-1185">Reference proteome</keyword>
<dbReference type="PANTHER" id="PTHR33121">
    <property type="entry name" value="CYCLIC DI-GMP PHOSPHODIESTERASE PDEF"/>
    <property type="match status" value="1"/>
</dbReference>
<dbReference type="CDD" id="cd01948">
    <property type="entry name" value="EAL"/>
    <property type="match status" value="1"/>
</dbReference>
<dbReference type="InterPro" id="IPR050706">
    <property type="entry name" value="Cyclic-di-GMP_PDE-like"/>
</dbReference>
<dbReference type="Gene3D" id="3.20.20.450">
    <property type="entry name" value="EAL domain"/>
    <property type="match status" value="1"/>
</dbReference>
<evidence type="ECO:0000313" key="2">
    <source>
        <dbReference type="EMBL" id="PZA18913.1"/>
    </source>
</evidence>
<dbReference type="PANTHER" id="PTHR33121:SF79">
    <property type="entry name" value="CYCLIC DI-GMP PHOSPHODIESTERASE PDED-RELATED"/>
    <property type="match status" value="1"/>
</dbReference>
<dbReference type="AlphaFoldDB" id="A0A323V4C2"/>
<dbReference type="GO" id="GO:0071111">
    <property type="term" value="F:cyclic-guanylate-specific phosphodiesterase activity"/>
    <property type="evidence" value="ECO:0007669"/>
    <property type="project" value="InterPro"/>
</dbReference>
<comment type="caution">
    <text evidence="2">The sequence shown here is derived from an EMBL/GenBank/DDBJ whole genome shotgun (WGS) entry which is preliminary data.</text>
</comment>
<evidence type="ECO:0000259" key="1">
    <source>
        <dbReference type="PROSITE" id="PS50883"/>
    </source>
</evidence>
<organism evidence="2 3">
    <name type="scientific">Modestobacter versicolor</name>
    <dbReference type="NCBI Taxonomy" id="429133"/>
    <lineage>
        <taxon>Bacteria</taxon>
        <taxon>Bacillati</taxon>
        <taxon>Actinomycetota</taxon>
        <taxon>Actinomycetes</taxon>
        <taxon>Geodermatophilales</taxon>
        <taxon>Geodermatophilaceae</taxon>
        <taxon>Modestobacter</taxon>
    </lineage>
</organism>
<dbReference type="Proteomes" id="UP000247602">
    <property type="component" value="Unassembled WGS sequence"/>
</dbReference>
<dbReference type="Pfam" id="PF00563">
    <property type="entry name" value="EAL"/>
    <property type="match status" value="1"/>
</dbReference>
<feature type="domain" description="EAL" evidence="1">
    <location>
        <begin position="8"/>
        <end position="259"/>
    </location>
</feature>
<dbReference type="OrthoDB" id="23692at2"/>
<proteinExistence type="predicted"/>
<sequence>MTAARDRREQLRRDLVGARERGELALVWQPIVSLADHRVTGVEALLRWQHPLYGDVPPDEFLPVAERAGLVVELQRWVLHTATAAAVALPGHGVELKLGVNVSAQHLAAGTLVGDVTSALRASGLSPERLVVEITESALMGEHVADDVTALRLMGVHLALDDFGRGSSSLPGLGRLPVDIIKLDRALLSRVDRDPYTRAVCEAVVALGTVLHIDVVAEGVETASQLGVLSALGCGFAQGFLLSRPVGLVGLTQLLDAHDGRLWPGLVGRVEAS</sequence>
<evidence type="ECO:0000313" key="3">
    <source>
        <dbReference type="Proteomes" id="UP000247602"/>
    </source>
</evidence>
<reference evidence="2 3" key="1">
    <citation type="submission" date="2018-06" db="EMBL/GenBank/DDBJ databases">
        <title>Draft genome sequence of Modestobacter versicolor CP153-2.</title>
        <authorList>
            <person name="Gundlapally S.R."/>
        </authorList>
    </citation>
    <scope>NUCLEOTIDE SEQUENCE [LARGE SCALE GENOMIC DNA]</scope>
    <source>
        <strain evidence="2 3">CP153-2</strain>
    </source>
</reference>
<protein>
    <recommendedName>
        <fullName evidence="1">EAL domain-containing protein</fullName>
    </recommendedName>
</protein>
<name>A0A323V4C2_9ACTN</name>
<dbReference type="InterPro" id="IPR035919">
    <property type="entry name" value="EAL_sf"/>
</dbReference>
<dbReference type="PROSITE" id="PS50883">
    <property type="entry name" value="EAL"/>
    <property type="match status" value="1"/>
</dbReference>
<dbReference type="SMART" id="SM00052">
    <property type="entry name" value="EAL"/>
    <property type="match status" value="1"/>
</dbReference>
<accession>A0A323V4C2</accession>
<dbReference type="InterPro" id="IPR001633">
    <property type="entry name" value="EAL_dom"/>
</dbReference>
<dbReference type="SUPFAM" id="SSF141868">
    <property type="entry name" value="EAL domain-like"/>
    <property type="match status" value="1"/>
</dbReference>